<dbReference type="Proteomes" id="UP001349343">
    <property type="component" value="Segment"/>
</dbReference>
<keyword evidence="2" id="KW-1185">Reference proteome</keyword>
<evidence type="ECO:0000313" key="2">
    <source>
        <dbReference type="Proteomes" id="UP001349343"/>
    </source>
</evidence>
<organism evidence="1 2">
    <name type="scientific">phage Lak_Megaphage_RVC_JS4_GC31</name>
    <dbReference type="NCBI Taxonomy" id="3109228"/>
    <lineage>
        <taxon>Viruses</taxon>
        <taxon>Duplodnaviria</taxon>
        <taxon>Heunggongvirae</taxon>
        <taxon>Uroviricota</taxon>
        <taxon>Caudoviricetes</taxon>
        <taxon>Caudoviricetes code 15 clade</taxon>
    </lineage>
</organism>
<protein>
    <submittedName>
        <fullName evidence="1">Late sigma transcription factor</fullName>
    </submittedName>
</protein>
<reference evidence="1 2" key="1">
    <citation type="submission" date="2023-11" db="EMBL/GenBank/DDBJ databases">
        <authorList>
            <person name="Cook R."/>
            <person name="Crisci M."/>
            <person name="Pye H."/>
            <person name="Adriaenssens E."/>
            <person name="Santini J."/>
        </authorList>
    </citation>
    <scope>NUCLEOTIDE SEQUENCE [LARGE SCALE GENOMIC DNA]</scope>
    <source>
        <strain evidence="1">Lak_Megaphage_RVC_JS4_GC31</strain>
    </source>
</reference>
<proteinExistence type="predicted"/>
<evidence type="ECO:0000313" key="1">
    <source>
        <dbReference type="EMBL" id="WQJ52831.1"/>
    </source>
</evidence>
<sequence length="128" mass="14984">MRDYTTLEGVKTKGGKQYVQNKKLLEEIIKSKERDQLTDTAVLYLQLIAENLAKKKHYKCIEDKEDCIQTAMMDVAMYWRSFDPEKYNNPFAYYTSMIVNGLSKGWNKIYGKFKASEMTSLDNNIHSF</sequence>
<accession>A0ABZ0Z1A0</accession>
<dbReference type="EMBL" id="OR769222">
    <property type="protein sequence ID" value="WQJ52831.1"/>
    <property type="molecule type" value="Genomic_DNA"/>
</dbReference>
<name>A0ABZ0Z1A0_9CAUD</name>